<dbReference type="AlphaFoldDB" id="A0A4Y5Z395"/>
<gene>
    <name evidence="1" type="ORF">FIV34_09140</name>
</gene>
<keyword evidence="2" id="KW-1185">Reference proteome</keyword>
<dbReference type="RefSeq" id="WP_139981799.1">
    <property type="nucleotide sequence ID" value="NZ_CP041046.1"/>
</dbReference>
<reference evidence="1 2" key="1">
    <citation type="submission" date="2019-06" db="EMBL/GenBank/DDBJ databases">
        <title>A complete genome sequence for Luteibacter pinisoli MAH-14.</title>
        <authorList>
            <person name="Baltrus D.A."/>
        </authorList>
    </citation>
    <scope>NUCLEOTIDE SEQUENCE [LARGE SCALE GENOMIC DNA]</scope>
    <source>
        <strain evidence="1 2">MAH-14</strain>
    </source>
</reference>
<dbReference type="EMBL" id="CP041046">
    <property type="protein sequence ID" value="QDE39356.1"/>
    <property type="molecule type" value="Genomic_DNA"/>
</dbReference>
<dbReference type="OrthoDB" id="5959719at2"/>
<sequence length="678" mass="72446">MIGSDQPRILTLTPPKFREADDGGLGYDDIVADPTRSITAQVGPWGRLIAGDAIEILWGPEFESIARHIVRDEDDRTPLIAVPVSRIRKAGEGLMEVAARITTVDSGEVEQSESATVRVKYSVPGGLDPDPATPYLNERLAKPAIEPLPLPDSLEGITVVVPPYENMAVGDVINVLWQGSSASRPGLSGDEVGQPVRIEISRDTAAATAGEEITIRYEIHDVVANWSRWSQAAKHDVPPDESSSPSAPWVLGTVGDSGNALDLNQVGAADVVVRVENHPVLVGDRISVVWSGVTAAGKTRQYVTEPLAVARPGQTLDFPIPNAYVIELAGGQATVEYRFVSAGKQISSRRRALSILGVAPSLPPPELREAIGHTLDPKSTVGGAHVDVKPWPGMSPEDRCDLEWVGRRADGQPTYFRSALTGADLEEGDALTFVVPEDEVDRLAGGTLRVRYSVALHTLVRSEGAVTMSPIAQLPSPWLELSVTALTPDLSIDSTPATLSGNMIRLEKPLAFPPPGTFLSRVATGGVPPYRYSVSSGAVDVDEATGQVVSLRNGDAIVTVTDVRGQTASYPITVSNVLHLVDLGSVDLWHEANRKTTARNGRTPSPADWDAMRAAYGGAPGVRADAAWTSQVTRLLFPKQQMRVVVFPNTGERQTRRAEGLGGPLQSAAVWMVFVPQA</sequence>
<name>A0A4Y5Z395_9GAMM</name>
<dbReference type="Proteomes" id="UP000316093">
    <property type="component" value="Chromosome"/>
</dbReference>
<accession>A0A4Y5Z395</accession>
<evidence type="ECO:0000313" key="1">
    <source>
        <dbReference type="EMBL" id="QDE39356.1"/>
    </source>
</evidence>
<organism evidence="1 2">
    <name type="scientific">Luteibacter pinisoli</name>
    <dbReference type="NCBI Taxonomy" id="2589080"/>
    <lineage>
        <taxon>Bacteria</taxon>
        <taxon>Pseudomonadati</taxon>
        <taxon>Pseudomonadota</taxon>
        <taxon>Gammaproteobacteria</taxon>
        <taxon>Lysobacterales</taxon>
        <taxon>Rhodanobacteraceae</taxon>
        <taxon>Luteibacter</taxon>
    </lineage>
</organism>
<proteinExistence type="predicted"/>
<evidence type="ECO:0000313" key="2">
    <source>
        <dbReference type="Proteomes" id="UP000316093"/>
    </source>
</evidence>
<dbReference type="KEGG" id="lpy:FIV34_09140"/>
<evidence type="ECO:0008006" key="3">
    <source>
        <dbReference type="Google" id="ProtNLM"/>
    </source>
</evidence>
<protein>
    <recommendedName>
        <fullName evidence="3">BIG2 domain-containing protein</fullName>
    </recommendedName>
</protein>